<feature type="transmembrane region" description="Helical" evidence="9">
    <location>
        <begin position="237"/>
        <end position="257"/>
    </location>
</feature>
<evidence type="ECO:0000256" key="3">
    <source>
        <dbReference type="ARBA" id="ARBA00022449"/>
    </source>
</evidence>
<feature type="transmembrane region" description="Helical" evidence="9">
    <location>
        <begin position="140"/>
        <end position="168"/>
    </location>
</feature>
<comment type="caution">
    <text evidence="11">The sequence shown here is derived from an EMBL/GenBank/DDBJ whole genome shotgun (WGS) entry which is preliminary data.</text>
</comment>
<keyword evidence="12" id="KW-1185">Reference proteome</keyword>
<dbReference type="Proteomes" id="UP000576082">
    <property type="component" value="Unassembled WGS sequence"/>
</dbReference>
<dbReference type="GO" id="GO:0005886">
    <property type="term" value="C:plasma membrane"/>
    <property type="evidence" value="ECO:0007669"/>
    <property type="project" value="UniProtKB-SubCell"/>
</dbReference>
<feature type="transmembrane region" description="Helical" evidence="9">
    <location>
        <begin position="41"/>
        <end position="60"/>
    </location>
</feature>
<accession>A0A7X9XCH4</accession>
<name>A0A7X9XCH4_9BACT</name>
<evidence type="ECO:0000256" key="1">
    <source>
        <dbReference type="ARBA" id="ARBA00004651"/>
    </source>
</evidence>
<dbReference type="InterPro" id="IPR018461">
    <property type="entry name" value="Na/H_Antiport_NhaC-like_C"/>
</dbReference>
<keyword evidence="5 9" id="KW-0812">Transmembrane</keyword>
<keyword evidence="2" id="KW-0813">Transport</keyword>
<feature type="transmembrane region" description="Helical" evidence="9">
    <location>
        <begin position="329"/>
        <end position="349"/>
    </location>
</feature>
<feature type="transmembrane region" description="Helical" evidence="9">
    <location>
        <begin position="450"/>
        <end position="470"/>
    </location>
</feature>
<organism evidence="11 12">
    <name type="scientific">Flammeovirga aprica JL-4</name>
    <dbReference type="NCBI Taxonomy" id="694437"/>
    <lineage>
        <taxon>Bacteria</taxon>
        <taxon>Pseudomonadati</taxon>
        <taxon>Bacteroidota</taxon>
        <taxon>Cytophagia</taxon>
        <taxon>Cytophagales</taxon>
        <taxon>Flammeovirgaceae</taxon>
        <taxon>Flammeovirga</taxon>
    </lineage>
</organism>
<keyword evidence="7 9" id="KW-0472">Membrane</keyword>
<feature type="transmembrane region" description="Helical" evidence="9">
    <location>
        <begin position="12"/>
        <end position="29"/>
    </location>
</feature>
<feature type="transmembrane region" description="Helical" evidence="9">
    <location>
        <begin position="370"/>
        <end position="387"/>
    </location>
</feature>
<proteinExistence type="inferred from homology"/>
<feature type="transmembrane region" description="Helical" evidence="9">
    <location>
        <begin position="196"/>
        <end position="217"/>
    </location>
</feature>
<keyword evidence="3" id="KW-0050">Antiport</keyword>
<gene>
    <name evidence="11" type="primary">nhaC</name>
    <name evidence="11" type="ORF">HHU12_27950</name>
</gene>
<keyword evidence="4" id="KW-1003">Cell membrane</keyword>
<evidence type="ECO:0000256" key="8">
    <source>
        <dbReference type="ARBA" id="ARBA00038435"/>
    </source>
</evidence>
<comment type="similarity">
    <text evidence="8">Belongs to the NhaC Na(+)/H(+) (TC 2.A.35) antiporter family.</text>
</comment>
<dbReference type="PANTHER" id="PTHR33451:SF3">
    <property type="entry name" value="MALATE-2H(+)_NA(+)-LACTATE ANTIPORTER"/>
    <property type="match status" value="1"/>
</dbReference>
<evidence type="ECO:0000256" key="4">
    <source>
        <dbReference type="ARBA" id="ARBA00022475"/>
    </source>
</evidence>
<dbReference type="InterPro" id="IPR052180">
    <property type="entry name" value="NhaC_Na-H+_Antiporter"/>
</dbReference>
<evidence type="ECO:0000256" key="2">
    <source>
        <dbReference type="ARBA" id="ARBA00022448"/>
    </source>
</evidence>
<protein>
    <submittedName>
        <fullName evidence="11">Na+/H+ antiporter NhaC</fullName>
    </submittedName>
</protein>
<evidence type="ECO:0000256" key="9">
    <source>
        <dbReference type="SAM" id="Phobius"/>
    </source>
</evidence>
<comment type="subcellular location">
    <subcellularLocation>
        <location evidence="1">Cell membrane</location>
        <topology evidence="1">Multi-pass membrane protein</topology>
    </subcellularLocation>
</comment>
<feature type="transmembrane region" description="Helical" evidence="9">
    <location>
        <begin position="80"/>
        <end position="107"/>
    </location>
</feature>
<dbReference type="GO" id="GO:0015297">
    <property type="term" value="F:antiporter activity"/>
    <property type="evidence" value="ECO:0007669"/>
    <property type="project" value="UniProtKB-KW"/>
</dbReference>
<evidence type="ECO:0000259" key="10">
    <source>
        <dbReference type="Pfam" id="PF03553"/>
    </source>
</evidence>
<dbReference type="NCBIfam" id="TIGR00931">
    <property type="entry name" value="antiport_nhaC"/>
    <property type="match status" value="1"/>
</dbReference>
<evidence type="ECO:0000313" key="12">
    <source>
        <dbReference type="Proteomes" id="UP000576082"/>
    </source>
</evidence>
<dbReference type="InterPro" id="IPR004770">
    <property type="entry name" value="Na/H_antiport_NhaC"/>
</dbReference>
<dbReference type="EMBL" id="JABANE010000117">
    <property type="protein sequence ID" value="NME71831.1"/>
    <property type="molecule type" value="Genomic_DNA"/>
</dbReference>
<evidence type="ECO:0000313" key="11">
    <source>
        <dbReference type="EMBL" id="NME71831.1"/>
    </source>
</evidence>
<feature type="domain" description="Na+/H+ antiporter NhaC-like C-terminal" evidence="10">
    <location>
        <begin position="165"/>
        <end position="470"/>
    </location>
</feature>
<evidence type="ECO:0000256" key="7">
    <source>
        <dbReference type="ARBA" id="ARBA00023136"/>
    </source>
</evidence>
<dbReference type="Pfam" id="PF03553">
    <property type="entry name" value="Na_H_antiporter"/>
    <property type="match status" value="1"/>
</dbReference>
<evidence type="ECO:0000256" key="6">
    <source>
        <dbReference type="ARBA" id="ARBA00022989"/>
    </source>
</evidence>
<reference evidence="11 12" key="1">
    <citation type="submission" date="2020-04" db="EMBL/GenBank/DDBJ databases">
        <title>Flammeovirga sp. SR4, a novel species isolated from seawater.</title>
        <authorList>
            <person name="Wang X."/>
        </authorList>
    </citation>
    <scope>NUCLEOTIDE SEQUENCE [LARGE SCALE GENOMIC DNA]</scope>
    <source>
        <strain evidence="11 12">ATCC 23126</strain>
    </source>
</reference>
<sequence length="485" mass="50991">MNGQKKPSFLESIIPILFLIIMLTVNVLIFKDDGLSGSNQVVLMLATAVVAIVAIFKLKVSWDVLMDGIVDSIGSAMPSILILLMIGALAGTWLLGGIVPAMVYYGLKILNPSIFLFATIIICAIVSVATGSSWSTIATVGLALLGIGKTLGMSEGLVAGAIISGAYFGDKMSPLSDTTNLAPAVAGTDLFTHIKYMTLTTVPSFTIASIIFLIIGFDYESTVSQADVQEVLTALDASFNISPFLFIVPALVVFLIVKKVPALPALLIGSLAGAVVGLVAQPQTVNLLAGDLAGTWEGSYMVLMKSMYEGVSISSDNTIVSELLSSSGMLGMLNTIWLILVAMAFGGAMEISGMLTKITETIISKVTSETGLFASAASTCIFFNITASDQYLSIVVPGKMYASAFKEKGLAPENLSRTLEDTATVTSVLVPWNTCGVAQSTVLGVATGAYLPYCFFNILSPIMTVLFAALKIKIKRLSTEEEAVA</sequence>
<feature type="transmembrane region" description="Helical" evidence="9">
    <location>
        <begin position="262"/>
        <end position="280"/>
    </location>
</feature>
<keyword evidence="6 9" id="KW-1133">Transmembrane helix</keyword>
<dbReference type="AlphaFoldDB" id="A0A7X9XCH4"/>
<dbReference type="PANTHER" id="PTHR33451">
    <property type="entry name" value="MALATE-2H(+)/NA(+)-LACTATE ANTIPORTER"/>
    <property type="match status" value="1"/>
</dbReference>
<evidence type="ECO:0000256" key="5">
    <source>
        <dbReference type="ARBA" id="ARBA00022692"/>
    </source>
</evidence>
<feature type="transmembrane region" description="Helical" evidence="9">
    <location>
        <begin position="114"/>
        <end position="134"/>
    </location>
</feature>